<dbReference type="Pfam" id="PF22082">
    <property type="entry name" value="TtuA_LIM_N"/>
    <property type="match status" value="1"/>
</dbReference>
<name>A8AAL1_IGNH4</name>
<evidence type="ECO:0000259" key="1">
    <source>
        <dbReference type="Pfam" id="PF22082"/>
    </source>
</evidence>
<dbReference type="EMBL" id="CP000816">
    <property type="protein sequence ID" value="ABU81963.1"/>
    <property type="molecule type" value="Genomic_DNA"/>
</dbReference>
<dbReference type="KEGG" id="iho:Igni_0781"/>
<dbReference type="STRING" id="453591.Igni_0781"/>
<evidence type="ECO:0000313" key="2">
    <source>
        <dbReference type="EMBL" id="ABU81963.1"/>
    </source>
</evidence>
<dbReference type="Proteomes" id="UP000000262">
    <property type="component" value="Chromosome"/>
</dbReference>
<accession>A8AAL1</accession>
<feature type="domain" description="2-thiouridine synthetase TtuA-like N-terminal LIM" evidence="1">
    <location>
        <begin position="12"/>
        <end position="36"/>
    </location>
</feature>
<gene>
    <name evidence="2" type="ordered locus">Igni_0781</name>
</gene>
<protein>
    <recommendedName>
        <fullName evidence="1">2-thiouridine synthetase TtuA-like N-terminal LIM domain-containing protein</fullName>
    </recommendedName>
</protein>
<sequence length="189" mass="21489">MGHGPARVRGLKCHCGRPAIIRHPSSGTALCPKHFLRLVERKLWNSFKELKLRSDIREYTIDTSLGAVEARMLAEALRRRGIKVELVEGGEIRAFSIDKVLYFLLKAFYENDEEALAMADPYRSKNPAYVLLPYEVAVYAKLRGLEPPPEPFEGALWRVALEVSLRQPSEAYSALKVIPKLRELFPISR</sequence>
<dbReference type="AlphaFoldDB" id="A8AAL1"/>
<keyword evidence="3" id="KW-1185">Reference proteome</keyword>
<dbReference type="eggNOG" id="arCOG00042">
    <property type="taxonomic scope" value="Archaea"/>
</dbReference>
<reference evidence="2 3" key="1">
    <citation type="journal article" date="2008" name="Genome Biol.">
        <title>A genomic analysis of the archaeal system Ignicoccus hospitalis-Nanoarchaeum equitans.</title>
        <authorList>
            <person name="Podar M."/>
            <person name="Anderson I."/>
            <person name="Makarova K.S."/>
            <person name="Elkins J.G."/>
            <person name="Ivanova N."/>
            <person name="Wall M.A."/>
            <person name="Lykidis A."/>
            <person name="Mavromatis K."/>
            <person name="Sun H."/>
            <person name="Hudson M.E."/>
            <person name="Chen W."/>
            <person name="Deciu C."/>
            <person name="Hutchison D."/>
            <person name="Eads J.R."/>
            <person name="Anderson A."/>
            <person name="Fernandes F."/>
            <person name="Szeto E."/>
            <person name="Lapidus A."/>
            <person name="Kyrpides N.C."/>
            <person name="Saier M.H.Jr."/>
            <person name="Richardson P.M."/>
            <person name="Rachel R."/>
            <person name="Huber H."/>
            <person name="Eisen J.A."/>
            <person name="Koonin E.V."/>
            <person name="Keller M."/>
            <person name="Stetter K.O."/>
        </authorList>
    </citation>
    <scope>NUCLEOTIDE SEQUENCE [LARGE SCALE GENOMIC DNA]</scope>
    <source>
        <strain evidence="3">KIN4/I / DSM 18386 / JCM 14125</strain>
    </source>
</reference>
<dbReference type="InterPro" id="IPR054306">
    <property type="entry name" value="TtuA-like_LIM_N"/>
</dbReference>
<organism evidence="2 3">
    <name type="scientific">Ignicoccus hospitalis (strain KIN4/I / DSM 18386 / JCM 14125)</name>
    <dbReference type="NCBI Taxonomy" id="453591"/>
    <lineage>
        <taxon>Archaea</taxon>
        <taxon>Thermoproteota</taxon>
        <taxon>Thermoprotei</taxon>
        <taxon>Desulfurococcales</taxon>
        <taxon>Desulfurococcaceae</taxon>
        <taxon>Ignicoccus</taxon>
    </lineage>
</organism>
<dbReference type="HOGENOM" id="CLU_1431625_0_0_2"/>
<evidence type="ECO:0000313" key="3">
    <source>
        <dbReference type="Proteomes" id="UP000000262"/>
    </source>
</evidence>
<proteinExistence type="predicted"/>